<dbReference type="GO" id="GO:0030313">
    <property type="term" value="C:cell envelope"/>
    <property type="evidence" value="ECO:0007669"/>
    <property type="project" value="UniProtKB-SubCell"/>
</dbReference>
<sequence length="415" mass="43887">MLPSVKNAIAVGSLSVVAYLSGCAGDNGSSSSSQNVAEDFDFTAMFANYADNIIIPNYESLKSAADNLADEQGPLGQYCAGIGSANEASLFTSAELAWHEVQSSIQHSESHVLGPVADNGAALRARLSAYHVGELSACGIDQGVVLNAQSSNFDVTTRTVTQRGIGAVEYLLFNTDLTHNCPSQIAETADWDQRSTTERQTLRCDYALTLAKDIAVAADEIVTAWSMDGGNYRSEFINPLNDAENLTALSDAMFFMEIDVKDAKLGIPTGINDACSEIACPDQVESPYSQSSLANIADNLSAFQTMMTGADGLGFDDIISQAGVAPLNQQFADNIQAALASIQTQPASLYSQAAGLVTEDDETDCTNSYTNPTTTTLVPACSLFGLVKLITDDLKVGFIAAVDVDLPDRSQSDND</sequence>
<name>A0AAV3U7R6_9ALTE</name>
<dbReference type="InterPro" id="IPR038352">
    <property type="entry name" value="Imelysin_sf"/>
</dbReference>
<comment type="subcellular location">
    <subcellularLocation>
        <location evidence="1">Cell envelope</location>
    </subcellularLocation>
</comment>
<dbReference type="RefSeq" id="WP_345426718.1">
    <property type="nucleotide sequence ID" value="NZ_AP031496.1"/>
</dbReference>
<organism evidence="4 5">
    <name type="scientific">Halioxenophilus aromaticivorans</name>
    <dbReference type="NCBI Taxonomy" id="1306992"/>
    <lineage>
        <taxon>Bacteria</taxon>
        <taxon>Pseudomonadati</taxon>
        <taxon>Pseudomonadota</taxon>
        <taxon>Gammaproteobacteria</taxon>
        <taxon>Alteromonadales</taxon>
        <taxon>Alteromonadaceae</taxon>
        <taxon>Halioxenophilus</taxon>
    </lineage>
</organism>
<dbReference type="CDD" id="cd14659">
    <property type="entry name" value="Imelysin-like_IPPA"/>
    <property type="match status" value="1"/>
</dbReference>
<gene>
    <name evidence="4" type="ORF">GCM10025791_40690</name>
</gene>
<dbReference type="Gene3D" id="1.20.1420.20">
    <property type="entry name" value="M75 peptidase, HXXE motif"/>
    <property type="match status" value="1"/>
</dbReference>
<evidence type="ECO:0000259" key="3">
    <source>
        <dbReference type="Pfam" id="PF09375"/>
    </source>
</evidence>
<evidence type="ECO:0000256" key="1">
    <source>
        <dbReference type="ARBA" id="ARBA00004196"/>
    </source>
</evidence>
<accession>A0AAV3U7R6</accession>
<dbReference type="EMBL" id="BAABLX010000072">
    <property type="protein sequence ID" value="GAA4956292.1"/>
    <property type="molecule type" value="Genomic_DNA"/>
</dbReference>
<reference evidence="5" key="1">
    <citation type="journal article" date="2019" name="Int. J. Syst. Evol. Microbiol.">
        <title>The Global Catalogue of Microorganisms (GCM) 10K type strain sequencing project: providing services to taxonomists for standard genome sequencing and annotation.</title>
        <authorList>
            <consortium name="The Broad Institute Genomics Platform"/>
            <consortium name="The Broad Institute Genome Sequencing Center for Infectious Disease"/>
            <person name="Wu L."/>
            <person name="Ma J."/>
        </authorList>
    </citation>
    <scope>NUCLEOTIDE SEQUENCE [LARGE SCALE GENOMIC DNA]</scope>
    <source>
        <strain evidence="5">JCM 19134</strain>
    </source>
</reference>
<evidence type="ECO:0000313" key="5">
    <source>
        <dbReference type="Proteomes" id="UP001409585"/>
    </source>
</evidence>
<keyword evidence="2" id="KW-0732">Signal</keyword>
<protein>
    <recommendedName>
        <fullName evidence="3">Imelysin-like domain-containing protein</fullName>
    </recommendedName>
</protein>
<feature type="domain" description="Imelysin-like" evidence="3">
    <location>
        <begin position="54"/>
        <end position="347"/>
    </location>
</feature>
<comment type="caution">
    <text evidence="4">The sequence shown here is derived from an EMBL/GenBank/DDBJ whole genome shotgun (WGS) entry which is preliminary data.</text>
</comment>
<dbReference type="Proteomes" id="UP001409585">
    <property type="component" value="Unassembled WGS sequence"/>
</dbReference>
<evidence type="ECO:0000313" key="4">
    <source>
        <dbReference type="EMBL" id="GAA4956292.1"/>
    </source>
</evidence>
<dbReference type="InterPro" id="IPR018976">
    <property type="entry name" value="Imelysin-like"/>
</dbReference>
<dbReference type="AlphaFoldDB" id="A0AAV3U7R6"/>
<evidence type="ECO:0000256" key="2">
    <source>
        <dbReference type="ARBA" id="ARBA00022729"/>
    </source>
</evidence>
<dbReference type="Pfam" id="PF09375">
    <property type="entry name" value="Peptidase_M75"/>
    <property type="match status" value="1"/>
</dbReference>
<keyword evidence="5" id="KW-1185">Reference proteome</keyword>
<dbReference type="InterPro" id="IPR034984">
    <property type="entry name" value="Imelysin-like_IPPA"/>
</dbReference>
<proteinExistence type="predicted"/>